<feature type="transmembrane region" description="Helical" evidence="1">
    <location>
        <begin position="168"/>
        <end position="197"/>
    </location>
</feature>
<dbReference type="Pfam" id="PF11750">
    <property type="entry name" value="DUF3307"/>
    <property type="match status" value="1"/>
</dbReference>
<feature type="transmembrane region" description="Helical" evidence="1">
    <location>
        <begin position="34"/>
        <end position="52"/>
    </location>
</feature>
<organism evidence="2 3">
    <name type="scientific">Sphingobacterium lactis</name>
    <dbReference type="NCBI Taxonomy" id="797291"/>
    <lineage>
        <taxon>Bacteria</taxon>
        <taxon>Pseudomonadati</taxon>
        <taxon>Bacteroidota</taxon>
        <taxon>Sphingobacteriia</taxon>
        <taxon>Sphingobacteriales</taxon>
        <taxon>Sphingobacteriaceae</taxon>
        <taxon>Sphingobacterium</taxon>
    </lineage>
</organism>
<keyword evidence="1" id="KW-0812">Transmembrane</keyword>
<keyword evidence="1" id="KW-0472">Membrane</keyword>
<feature type="transmembrane region" description="Helical" evidence="1">
    <location>
        <begin position="90"/>
        <end position="107"/>
    </location>
</feature>
<sequence length="243" mass="28225">MLTSLLKMILCHLLGDFVLQPKYWVSKRETNIRYLLYHVAVHAGLLILFFITDLANNWLNILFLVTAHLAIDSLKIGLQQKWPNYRTRLFLGDQLLHFITIFAIYFFNNQQQFLDFLTSININKLFMYIIGACMVIFVSPIVIRIFFMRWHTDEEFLKKRKESLMHAGNIIGILERTLIVAFILMDFEAGIGFLLATKSVFRFGDLTRAKDTKFTEYVLIGTLLSFGFGMAIGYGLKFVLTLL</sequence>
<keyword evidence="1" id="KW-1133">Transmembrane helix</keyword>
<dbReference type="EMBL" id="FNUT01000013">
    <property type="protein sequence ID" value="SEG67560.1"/>
    <property type="molecule type" value="Genomic_DNA"/>
</dbReference>
<protein>
    <recommendedName>
        <fullName evidence="4">DUF3307 domain-containing protein</fullName>
    </recommendedName>
</protein>
<dbReference type="RefSeq" id="WP_103907539.1">
    <property type="nucleotide sequence ID" value="NZ_CP049246.1"/>
</dbReference>
<evidence type="ECO:0000313" key="3">
    <source>
        <dbReference type="Proteomes" id="UP000236731"/>
    </source>
</evidence>
<gene>
    <name evidence="2" type="ORF">SAMN05421877_11316</name>
</gene>
<accession>A0A1H6C3I1</accession>
<dbReference type="Proteomes" id="UP000236731">
    <property type="component" value="Unassembled WGS sequence"/>
</dbReference>
<name>A0A1H6C3I1_9SPHI</name>
<reference evidence="3" key="1">
    <citation type="submission" date="2016-10" db="EMBL/GenBank/DDBJ databases">
        <authorList>
            <person name="Varghese N."/>
            <person name="Submissions S."/>
        </authorList>
    </citation>
    <scope>NUCLEOTIDE SEQUENCE [LARGE SCALE GENOMIC DNA]</scope>
    <source>
        <strain evidence="3">DSM 22361</strain>
    </source>
</reference>
<dbReference type="InterPro" id="IPR021737">
    <property type="entry name" value="Phage_phiKZ_Orf197"/>
</dbReference>
<evidence type="ECO:0000256" key="1">
    <source>
        <dbReference type="SAM" id="Phobius"/>
    </source>
</evidence>
<evidence type="ECO:0000313" key="2">
    <source>
        <dbReference type="EMBL" id="SEG67560.1"/>
    </source>
</evidence>
<dbReference type="AlphaFoldDB" id="A0A1H6C3I1"/>
<keyword evidence="3" id="KW-1185">Reference proteome</keyword>
<feature type="transmembrane region" description="Helical" evidence="1">
    <location>
        <begin position="127"/>
        <end position="147"/>
    </location>
</feature>
<evidence type="ECO:0008006" key="4">
    <source>
        <dbReference type="Google" id="ProtNLM"/>
    </source>
</evidence>
<feature type="transmembrane region" description="Helical" evidence="1">
    <location>
        <begin position="217"/>
        <end position="240"/>
    </location>
</feature>
<proteinExistence type="predicted"/>
<dbReference type="OrthoDB" id="8536716at2"/>